<keyword evidence="4" id="KW-0862">Zinc</keyword>
<reference evidence="6 7" key="1">
    <citation type="submission" date="2018-05" db="EMBL/GenBank/DDBJ databases">
        <title>Genomic Encyclopedia of Type Strains, Phase IV (KMG-IV): sequencing the most valuable type-strain genomes for metagenomic binning, comparative biology and taxonomic classification.</title>
        <authorList>
            <person name="Goeker M."/>
        </authorList>
    </citation>
    <scope>NUCLEOTIDE SEQUENCE [LARGE SCALE GENOMIC DNA]</scope>
    <source>
        <strain evidence="6 7">DSM 19792</strain>
    </source>
</reference>
<evidence type="ECO:0000256" key="2">
    <source>
        <dbReference type="ARBA" id="ARBA00022723"/>
    </source>
</evidence>
<dbReference type="EMBL" id="QJKB01000004">
    <property type="protein sequence ID" value="PXX43111.1"/>
    <property type="molecule type" value="Genomic_DNA"/>
</dbReference>
<evidence type="ECO:0000313" key="6">
    <source>
        <dbReference type="EMBL" id="PXX43111.1"/>
    </source>
</evidence>
<dbReference type="Proteomes" id="UP000247792">
    <property type="component" value="Unassembled WGS sequence"/>
</dbReference>
<evidence type="ECO:0000313" key="7">
    <source>
        <dbReference type="Proteomes" id="UP000247792"/>
    </source>
</evidence>
<dbReference type="Pfam" id="PF24827">
    <property type="entry name" value="AstE_AspA_cat"/>
    <property type="match status" value="1"/>
</dbReference>
<dbReference type="InterPro" id="IPR055438">
    <property type="entry name" value="AstE_AspA_cat"/>
</dbReference>
<protein>
    <submittedName>
        <fullName evidence="6">Putative deacylase</fullName>
    </submittedName>
</protein>
<feature type="domain" description="Succinylglutamate desuccinylase/Aspartoacylase catalytic" evidence="5">
    <location>
        <begin position="20"/>
        <end position="118"/>
    </location>
</feature>
<dbReference type="InterPro" id="IPR053138">
    <property type="entry name" value="N-alpha-Ac-DABA_deacetylase"/>
</dbReference>
<dbReference type="PANTHER" id="PTHR37326:SF1">
    <property type="entry name" value="BLL3975 PROTEIN"/>
    <property type="match status" value="1"/>
</dbReference>
<evidence type="ECO:0000256" key="3">
    <source>
        <dbReference type="ARBA" id="ARBA00022801"/>
    </source>
</evidence>
<gene>
    <name evidence="6" type="ORF">DFR42_104112</name>
</gene>
<dbReference type="RefSeq" id="WP_110255668.1">
    <property type="nucleotide sequence ID" value="NZ_QJKB01000004.1"/>
</dbReference>
<dbReference type="GO" id="GO:0046872">
    <property type="term" value="F:metal ion binding"/>
    <property type="evidence" value="ECO:0007669"/>
    <property type="project" value="UniProtKB-KW"/>
</dbReference>
<dbReference type="Gene3D" id="3.40.630.10">
    <property type="entry name" value="Zn peptidases"/>
    <property type="match status" value="1"/>
</dbReference>
<keyword evidence="2" id="KW-0479">Metal-binding</keyword>
<keyword evidence="7" id="KW-1185">Reference proteome</keyword>
<name>A0A318J8P0_9BURK</name>
<evidence type="ECO:0000259" key="5">
    <source>
        <dbReference type="Pfam" id="PF24827"/>
    </source>
</evidence>
<evidence type="ECO:0000256" key="4">
    <source>
        <dbReference type="ARBA" id="ARBA00022833"/>
    </source>
</evidence>
<proteinExistence type="predicted"/>
<dbReference type="SUPFAM" id="SSF53187">
    <property type="entry name" value="Zn-dependent exopeptidases"/>
    <property type="match status" value="1"/>
</dbReference>
<comment type="caution">
    <text evidence="6">The sequence shown here is derived from an EMBL/GenBank/DDBJ whole genome shotgun (WGS) entry which is preliminary data.</text>
</comment>
<sequence>MNTNIYPYHFQSTSYSSPQPGSSVIITGAVHGNETCGTQAIRRVIAELEEGSLQLLAGRLTLVPVCNPLAYQLGQREGERNLNRRLIPTTDVQEFEDHVANWLCPLLAQHDVLLDLHSFRSEGEAFVLIGPENNRGPIESFSHEKHELAMAMRLGVHRLVDGWLSTYARGVQRRQQRLAHDADAKTIANANTQFGVGTTEYMRSTGGYAMTLECGQHQDPQAPQVAYTAIVNSLRHLGVIAGTAPEPVTQMEALRIYDVIDKLHDDDSFVRAWRSFDELKQGELIGIRADGSEVRADQAGRIIFPDMGAKAGEEWFYLTMANPRLGEHAGVKA</sequence>
<dbReference type="AlphaFoldDB" id="A0A318J8P0"/>
<evidence type="ECO:0000256" key="1">
    <source>
        <dbReference type="ARBA" id="ARBA00001947"/>
    </source>
</evidence>
<comment type="cofactor">
    <cofactor evidence="1">
        <name>Zn(2+)</name>
        <dbReference type="ChEBI" id="CHEBI:29105"/>
    </cofactor>
</comment>
<accession>A0A318J8P0</accession>
<dbReference type="OrthoDB" id="9774976at2"/>
<dbReference type="PANTHER" id="PTHR37326">
    <property type="entry name" value="BLL3975 PROTEIN"/>
    <property type="match status" value="1"/>
</dbReference>
<organism evidence="6 7">
    <name type="scientific">Undibacterium pigrum</name>
    <dbReference type="NCBI Taxonomy" id="401470"/>
    <lineage>
        <taxon>Bacteria</taxon>
        <taxon>Pseudomonadati</taxon>
        <taxon>Pseudomonadota</taxon>
        <taxon>Betaproteobacteria</taxon>
        <taxon>Burkholderiales</taxon>
        <taxon>Oxalobacteraceae</taxon>
        <taxon>Undibacterium</taxon>
    </lineage>
</organism>
<dbReference type="GO" id="GO:0016788">
    <property type="term" value="F:hydrolase activity, acting on ester bonds"/>
    <property type="evidence" value="ECO:0007669"/>
    <property type="project" value="InterPro"/>
</dbReference>
<keyword evidence="3" id="KW-0378">Hydrolase</keyword>